<reference evidence="1 2" key="1">
    <citation type="journal article" date="2022" name="Hortic Res">
        <title>A haplotype resolved chromosomal level avocado genome allows analysis of novel avocado genes.</title>
        <authorList>
            <person name="Nath O."/>
            <person name="Fletcher S.J."/>
            <person name="Hayward A."/>
            <person name="Shaw L.M."/>
            <person name="Masouleh A.K."/>
            <person name="Furtado A."/>
            <person name="Henry R.J."/>
            <person name="Mitter N."/>
        </authorList>
    </citation>
    <scope>NUCLEOTIDE SEQUENCE [LARGE SCALE GENOMIC DNA]</scope>
    <source>
        <strain evidence="2">cv. Hass</strain>
    </source>
</reference>
<name>A0ACC2LS53_PERAE</name>
<evidence type="ECO:0000313" key="2">
    <source>
        <dbReference type="Proteomes" id="UP001234297"/>
    </source>
</evidence>
<dbReference type="Proteomes" id="UP001234297">
    <property type="component" value="Chromosome 3"/>
</dbReference>
<evidence type="ECO:0000313" key="1">
    <source>
        <dbReference type="EMBL" id="KAJ8635998.1"/>
    </source>
</evidence>
<keyword evidence="2" id="KW-1185">Reference proteome</keyword>
<proteinExistence type="predicted"/>
<dbReference type="EMBL" id="CM056811">
    <property type="protein sequence ID" value="KAJ8635998.1"/>
    <property type="molecule type" value="Genomic_DNA"/>
</dbReference>
<gene>
    <name evidence="1" type="ORF">MRB53_010265</name>
</gene>
<accession>A0ACC2LS53</accession>
<protein>
    <submittedName>
        <fullName evidence="1">Uncharacterized protein</fullName>
    </submittedName>
</protein>
<sequence length="307" mass="35050">MGLGEFDSRVAHLCPGFTTSDVAAALRSQSDPDLALDLFRWISHQRGYCPDPLAYLAIIDIIASGKRFSAAESLRASLATLLIKLSENLWAQMKRLRFMALENNRLTAFYSKMGKRFSVGITQISISKWGLQSCSFWSEAWTGNYNSFRCYMFCNFIACLRASLFFFHMKLIRKLRTPQGGHRALVGSLYWNKHILTIGGKDLMIIDNDLASGRNDSLLYIWDQSMASLSSQTRCLHKFEDHVSTVKAITWCPHESNLPASSGSAGDQFISELYNRYLFIYSQLWQNWDHNKSLNNIELCYLYSSSY</sequence>
<organism evidence="1 2">
    <name type="scientific">Persea americana</name>
    <name type="common">Avocado</name>
    <dbReference type="NCBI Taxonomy" id="3435"/>
    <lineage>
        <taxon>Eukaryota</taxon>
        <taxon>Viridiplantae</taxon>
        <taxon>Streptophyta</taxon>
        <taxon>Embryophyta</taxon>
        <taxon>Tracheophyta</taxon>
        <taxon>Spermatophyta</taxon>
        <taxon>Magnoliopsida</taxon>
        <taxon>Magnoliidae</taxon>
        <taxon>Laurales</taxon>
        <taxon>Lauraceae</taxon>
        <taxon>Persea</taxon>
    </lineage>
</organism>
<comment type="caution">
    <text evidence="1">The sequence shown here is derived from an EMBL/GenBank/DDBJ whole genome shotgun (WGS) entry which is preliminary data.</text>
</comment>